<keyword evidence="3" id="KW-1185">Reference proteome</keyword>
<accession>A0A5K4F439</accession>
<dbReference type="AlphaFoldDB" id="A0A5K4F439"/>
<evidence type="ECO:0000313" key="3">
    <source>
        <dbReference type="Proteomes" id="UP000008854"/>
    </source>
</evidence>
<dbReference type="Gene3D" id="3.30.70.330">
    <property type="match status" value="2"/>
</dbReference>
<feature type="region of interest" description="Disordered" evidence="1">
    <location>
        <begin position="1"/>
        <end position="28"/>
    </location>
</feature>
<feature type="region of interest" description="Disordered" evidence="1">
    <location>
        <begin position="449"/>
        <end position="490"/>
    </location>
</feature>
<reference evidence="4" key="2">
    <citation type="submission" date="2019-11" db="UniProtKB">
        <authorList>
            <consortium name="WormBaseParasite"/>
        </authorList>
    </citation>
    <scope>IDENTIFICATION</scope>
    <source>
        <strain evidence="4">Puerto Rican</strain>
    </source>
</reference>
<dbReference type="ExpressionAtlas" id="A0A5K4F439">
    <property type="expression patterns" value="baseline and differential"/>
</dbReference>
<dbReference type="InterPro" id="IPR035979">
    <property type="entry name" value="RBD_domain_sf"/>
</dbReference>
<dbReference type="InterPro" id="IPR012677">
    <property type="entry name" value="Nucleotide-bd_a/b_plait_sf"/>
</dbReference>
<reference evidence="3" key="1">
    <citation type="journal article" date="2012" name="PLoS Negl. Trop. Dis.">
        <title>A systematically improved high quality genome and transcriptome of the human blood fluke Schistosoma mansoni.</title>
        <authorList>
            <person name="Protasio A.V."/>
            <person name="Tsai I.J."/>
            <person name="Babbage A."/>
            <person name="Nichol S."/>
            <person name="Hunt M."/>
            <person name="Aslett M.A."/>
            <person name="De Silva N."/>
            <person name="Velarde G.S."/>
            <person name="Anderson T.J."/>
            <person name="Clark R.C."/>
            <person name="Davidson C."/>
            <person name="Dillon G.P."/>
            <person name="Holroyd N.E."/>
            <person name="LoVerde P.T."/>
            <person name="Lloyd C."/>
            <person name="McQuillan J."/>
            <person name="Oliveira G."/>
            <person name="Otto T.D."/>
            <person name="Parker-Manuel S.J."/>
            <person name="Quail M.A."/>
            <person name="Wilson R.A."/>
            <person name="Zerlotini A."/>
            <person name="Dunne D.W."/>
            <person name="Berriman M."/>
        </authorList>
    </citation>
    <scope>NUCLEOTIDE SEQUENCE [LARGE SCALE GENOMIC DNA]</scope>
    <source>
        <strain evidence="3">Puerto Rican</strain>
    </source>
</reference>
<dbReference type="InParanoid" id="A0A5K4F439"/>
<evidence type="ECO:0000259" key="2">
    <source>
        <dbReference type="SMART" id="SM00360"/>
    </source>
</evidence>
<evidence type="ECO:0000313" key="4">
    <source>
        <dbReference type="WBParaSite" id="Smp_306230.1"/>
    </source>
</evidence>
<dbReference type="SUPFAM" id="SSF54928">
    <property type="entry name" value="RNA-binding domain, RBD"/>
    <property type="match status" value="2"/>
</dbReference>
<name>A0A5K4F439_SCHMA</name>
<protein>
    <submittedName>
        <fullName evidence="4">RRM domain-containing protein</fullName>
    </submittedName>
</protein>
<feature type="compositionally biased region" description="Basic residues" evidence="1">
    <location>
        <begin position="473"/>
        <end position="490"/>
    </location>
</feature>
<dbReference type="GO" id="GO:0003723">
    <property type="term" value="F:RNA binding"/>
    <property type="evidence" value="ECO:0007669"/>
    <property type="project" value="InterPro"/>
</dbReference>
<organism evidence="3 4">
    <name type="scientific">Schistosoma mansoni</name>
    <name type="common">Blood fluke</name>
    <dbReference type="NCBI Taxonomy" id="6183"/>
    <lineage>
        <taxon>Eukaryota</taxon>
        <taxon>Metazoa</taxon>
        <taxon>Spiralia</taxon>
        <taxon>Lophotrochozoa</taxon>
        <taxon>Platyhelminthes</taxon>
        <taxon>Trematoda</taxon>
        <taxon>Digenea</taxon>
        <taxon>Strigeidida</taxon>
        <taxon>Schistosomatoidea</taxon>
        <taxon>Schistosomatidae</taxon>
        <taxon>Schistosoma</taxon>
    </lineage>
</organism>
<dbReference type="Proteomes" id="UP000008854">
    <property type="component" value="Unassembled WGS sequence"/>
</dbReference>
<dbReference type="Pfam" id="PF00076">
    <property type="entry name" value="RRM_1"/>
    <property type="match status" value="1"/>
</dbReference>
<dbReference type="STRING" id="6183.A0A5K4F439"/>
<dbReference type="CDD" id="cd00590">
    <property type="entry name" value="RRM_SF"/>
    <property type="match status" value="1"/>
</dbReference>
<proteinExistence type="predicted"/>
<feature type="region of interest" description="Disordered" evidence="1">
    <location>
        <begin position="115"/>
        <end position="151"/>
    </location>
</feature>
<feature type="compositionally biased region" description="Basic residues" evidence="1">
    <location>
        <begin position="14"/>
        <end position="28"/>
    </location>
</feature>
<sequence length="490" mass="55535">MKVKSSKPLTASICRKKFSKSKKHDKTKRLQKLLQSKAGLSKNQNETIQSLVASDSVSMDELGISLNTPGARDQLPMAVSRRELNEELNLDDIMTKNSPSGNIKLVDAKCTEKLTKSQRKRHKRQEKLKLRKAAKASIPKPEPKEPRTSSSVVLPERKAYASSLDTDEKLLDAIRNRLVEMYQHTLTIRPLPRNCPVSLIKDLFPSSVNVRIPQKCNSRFAFAKFRNHDELVAAQKSVSGKLLNSKEIKTEICSLHGPDNVDKNKWTEPLQRTLSDFDMRSLHVLHLPRATTRFDLAQVFPKAVGIRMPTYDDGSCRGYCTLTYHSRHTALKDFELKHGTFIHGESIYVMFLLKNPKKISIRNAKRQASDIYQMDVDSTPTPHKDKCAKAVVDHPIPMSIDSFDPEFKIAKSLAKSGKPLKKKSKVATVHRDIPDPLVNIKYQLEEKSVKRKSSSKSIFDSLFQPSTGANDKKQKKKTKSNIRNGRKFKK</sequence>
<feature type="domain" description="RRM" evidence="2">
    <location>
        <begin position="281"/>
        <end position="350"/>
    </location>
</feature>
<feature type="domain" description="RRM" evidence="2">
    <location>
        <begin position="185"/>
        <end position="251"/>
    </location>
</feature>
<dbReference type="SMART" id="SM00360">
    <property type="entry name" value="RRM"/>
    <property type="match status" value="2"/>
</dbReference>
<evidence type="ECO:0000256" key="1">
    <source>
        <dbReference type="SAM" id="MobiDB-lite"/>
    </source>
</evidence>
<dbReference type="WBParaSite" id="Smp_306230.1">
    <property type="protein sequence ID" value="Smp_306230.1"/>
    <property type="gene ID" value="Smp_306230"/>
</dbReference>
<feature type="compositionally biased region" description="Basic residues" evidence="1">
    <location>
        <begin position="116"/>
        <end position="134"/>
    </location>
</feature>
<dbReference type="InterPro" id="IPR000504">
    <property type="entry name" value="RRM_dom"/>
</dbReference>